<organism evidence="2 3">
    <name type="scientific">Zoarces viviparus</name>
    <name type="common">Viviparous eelpout</name>
    <name type="synonym">Blennius viviparus</name>
    <dbReference type="NCBI Taxonomy" id="48416"/>
    <lineage>
        <taxon>Eukaryota</taxon>
        <taxon>Metazoa</taxon>
        <taxon>Chordata</taxon>
        <taxon>Craniata</taxon>
        <taxon>Vertebrata</taxon>
        <taxon>Euteleostomi</taxon>
        <taxon>Actinopterygii</taxon>
        <taxon>Neopterygii</taxon>
        <taxon>Teleostei</taxon>
        <taxon>Neoteleostei</taxon>
        <taxon>Acanthomorphata</taxon>
        <taxon>Eupercaria</taxon>
        <taxon>Perciformes</taxon>
        <taxon>Cottioidei</taxon>
        <taxon>Zoarcales</taxon>
        <taxon>Zoarcidae</taxon>
        <taxon>Zoarcinae</taxon>
        <taxon>Zoarces</taxon>
    </lineage>
</organism>
<feature type="compositionally biased region" description="Pro residues" evidence="1">
    <location>
        <begin position="30"/>
        <end position="48"/>
    </location>
</feature>
<comment type="caution">
    <text evidence="2">The sequence shown here is derived from an EMBL/GenBank/DDBJ whole genome shotgun (WGS) entry which is preliminary data.</text>
</comment>
<name>A0AAW1EIC6_ZOAVI</name>
<keyword evidence="3" id="KW-1185">Reference proteome</keyword>
<evidence type="ECO:0000313" key="3">
    <source>
        <dbReference type="Proteomes" id="UP001488805"/>
    </source>
</evidence>
<dbReference type="Proteomes" id="UP001488805">
    <property type="component" value="Unassembled WGS sequence"/>
</dbReference>
<sequence>MDQCEDREEGVPPSKTSHTKAQRTHRGPDVPGPGPGPGPQPQPGPEPQPSCVSMKSDRSMDKPIYFKDGRRSVDQRTALLFNHHGPGY</sequence>
<feature type="compositionally biased region" description="Basic and acidic residues" evidence="1">
    <location>
        <begin position="55"/>
        <end position="70"/>
    </location>
</feature>
<reference evidence="2 3" key="1">
    <citation type="journal article" date="2024" name="Genome Biol. Evol.">
        <title>Chromosome-level genome assembly of the viviparous eelpout Zoarces viviparus.</title>
        <authorList>
            <person name="Fuhrmann N."/>
            <person name="Brasseur M.V."/>
            <person name="Bakowski C.E."/>
            <person name="Podsiadlowski L."/>
            <person name="Prost S."/>
            <person name="Krehenwinkel H."/>
            <person name="Mayer C."/>
        </authorList>
    </citation>
    <scope>NUCLEOTIDE SEQUENCE [LARGE SCALE GENOMIC DNA]</scope>
    <source>
        <strain evidence="2">NO-MEL_2022_Ind0_liver</strain>
    </source>
</reference>
<gene>
    <name evidence="2" type="ORF">VZT92_018493</name>
</gene>
<accession>A0AAW1EIC6</accession>
<dbReference type="AlphaFoldDB" id="A0AAW1EIC6"/>
<protein>
    <submittedName>
        <fullName evidence="2">Uncharacterized protein</fullName>
    </submittedName>
</protein>
<evidence type="ECO:0000313" key="2">
    <source>
        <dbReference type="EMBL" id="KAK9521993.1"/>
    </source>
</evidence>
<proteinExistence type="predicted"/>
<evidence type="ECO:0000256" key="1">
    <source>
        <dbReference type="SAM" id="MobiDB-lite"/>
    </source>
</evidence>
<dbReference type="EMBL" id="JBCEZU010000221">
    <property type="protein sequence ID" value="KAK9521993.1"/>
    <property type="molecule type" value="Genomic_DNA"/>
</dbReference>
<feature type="region of interest" description="Disordered" evidence="1">
    <location>
        <begin position="1"/>
        <end position="70"/>
    </location>
</feature>